<dbReference type="AlphaFoldDB" id="A0A4Y2N8B1"/>
<dbReference type="OrthoDB" id="6431520at2759"/>
<name>A0A4Y2N8B1_ARAVE</name>
<dbReference type="PANTHER" id="PTHR46060">
    <property type="entry name" value="MARINER MOS1 TRANSPOSASE-LIKE PROTEIN"/>
    <property type="match status" value="1"/>
</dbReference>
<evidence type="ECO:0000313" key="1">
    <source>
        <dbReference type="EMBL" id="GBN35142.1"/>
    </source>
</evidence>
<comment type="caution">
    <text evidence="1">The sequence shown here is derived from an EMBL/GenBank/DDBJ whole genome shotgun (WGS) entry which is preliminary data.</text>
</comment>
<dbReference type="PANTHER" id="PTHR46060:SF1">
    <property type="entry name" value="MARINER MOS1 TRANSPOSASE-LIKE PROTEIN"/>
    <property type="match status" value="1"/>
</dbReference>
<proteinExistence type="predicted"/>
<organism evidence="1 2">
    <name type="scientific">Araneus ventricosus</name>
    <name type="common">Orbweaver spider</name>
    <name type="synonym">Epeira ventricosa</name>
    <dbReference type="NCBI Taxonomy" id="182803"/>
    <lineage>
        <taxon>Eukaryota</taxon>
        <taxon>Metazoa</taxon>
        <taxon>Ecdysozoa</taxon>
        <taxon>Arthropoda</taxon>
        <taxon>Chelicerata</taxon>
        <taxon>Arachnida</taxon>
        <taxon>Araneae</taxon>
        <taxon>Araneomorphae</taxon>
        <taxon>Entelegynae</taxon>
        <taxon>Araneoidea</taxon>
        <taxon>Araneidae</taxon>
        <taxon>Araneus</taxon>
    </lineage>
</organism>
<sequence length="114" mass="13016">MCEGKVRKMVRDFKAGCDNGHDDSRSGLPVIGLFWLGSFGLPPYIPDLVPSDFHLFRHLKHHVSGNHYNDDENVKTAVTSWLSEQETSFYEEGIQNLVVRYDKCLNKLGSFVEK</sequence>
<dbReference type="EMBL" id="BGPR01208103">
    <property type="protein sequence ID" value="GBN35142.1"/>
    <property type="molecule type" value="Genomic_DNA"/>
</dbReference>
<protein>
    <recommendedName>
        <fullName evidence="3">Histone-lysine N-methyltransferase SETMAR</fullName>
    </recommendedName>
</protein>
<gene>
    <name evidence="1" type="ORF">AVEN_185117_1</name>
</gene>
<dbReference type="Proteomes" id="UP000499080">
    <property type="component" value="Unassembled WGS sequence"/>
</dbReference>
<dbReference type="InterPro" id="IPR052709">
    <property type="entry name" value="Transposase-MT_Hybrid"/>
</dbReference>
<reference evidence="1 2" key="1">
    <citation type="journal article" date="2019" name="Sci. Rep.">
        <title>Orb-weaving spider Araneus ventricosus genome elucidates the spidroin gene catalogue.</title>
        <authorList>
            <person name="Kono N."/>
            <person name="Nakamura H."/>
            <person name="Ohtoshi R."/>
            <person name="Moran D.A.P."/>
            <person name="Shinohara A."/>
            <person name="Yoshida Y."/>
            <person name="Fujiwara M."/>
            <person name="Mori M."/>
            <person name="Tomita M."/>
            <person name="Arakawa K."/>
        </authorList>
    </citation>
    <scope>NUCLEOTIDE SEQUENCE [LARGE SCALE GENOMIC DNA]</scope>
</reference>
<evidence type="ECO:0008006" key="3">
    <source>
        <dbReference type="Google" id="ProtNLM"/>
    </source>
</evidence>
<keyword evidence="2" id="KW-1185">Reference proteome</keyword>
<dbReference type="GO" id="GO:0003676">
    <property type="term" value="F:nucleic acid binding"/>
    <property type="evidence" value="ECO:0007669"/>
    <property type="project" value="InterPro"/>
</dbReference>
<accession>A0A4Y2N8B1</accession>
<dbReference type="InterPro" id="IPR036397">
    <property type="entry name" value="RNaseH_sf"/>
</dbReference>
<dbReference type="Gene3D" id="3.30.420.10">
    <property type="entry name" value="Ribonuclease H-like superfamily/Ribonuclease H"/>
    <property type="match status" value="1"/>
</dbReference>
<evidence type="ECO:0000313" key="2">
    <source>
        <dbReference type="Proteomes" id="UP000499080"/>
    </source>
</evidence>